<dbReference type="EMBL" id="JBEPSJ010000004">
    <property type="protein sequence ID" value="MET4583613.1"/>
    <property type="molecule type" value="Genomic_DNA"/>
</dbReference>
<dbReference type="Proteomes" id="UP001549257">
    <property type="component" value="Unassembled WGS sequence"/>
</dbReference>
<evidence type="ECO:0000313" key="1">
    <source>
        <dbReference type="EMBL" id="MET4583613.1"/>
    </source>
</evidence>
<evidence type="ECO:0000313" key="2">
    <source>
        <dbReference type="Proteomes" id="UP001549257"/>
    </source>
</evidence>
<comment type="caution">
    <text evidence="1">The sequence shown here is derived from an EMBL/GenBank/DDBJ whole genome shotgun (WGS) entry which is preliminary data.</text>
</comment>
<reference evidence="1 2" key="1">
    <citation type="submission" date="2024-06" db="EMBL/GenBank/DDBJ databases">
        <title>Sorghum-associated microbial communities from plants grown in Nebraska, USA.</title>
        <authorList>
            <person name="Schachtman D."/>
        </authorList>
    </citation>
    <scope>NUCLEOTIDE SEQUENCE [LARGE SCALE GENOMIC DNA]</scope>
    <source>
        <strain evidence="1 2">2857</strain>
    </source>
</reference>
<keyword evidence="2" id="KW-1185">Reference proteome</keyword>
<accession>A0ABV2QRB2</accession>
<organism evidence="1 2">
    <name type="scientific">Conyzicola nivalis</name>
    <dbReference type="NCBI Taxonomy" id="1477021"/>
    <lineage>
        <taxon>Bacteria</taxon>
        <taxon>Bacillati</taxon>
        <taxon>Actinomycetota</taxon>
        <taxon>Actinomycetes</taxon>
        <taxon>Micrococcales</taxon>
        <taxon>Microbacteriaceae</taxon>
        <taxon>Conyzicola</taxon>
    </lineage>
</organism>
<proteinExistence type="predicted"/>
<sequence>MVVVFEGLVHSAYAQLHVTTGTLEPALPDEAFVGQANGLCGCAVEGAIFLVTGTHTGSIPVRVVVYEAAPPVGEWEEIVEAAFAPHAPRAALMGWASDPSAYSDLPEATYRVRWSASGMDAGRRQDVADEASPAPDRYELAFWPAPAAPDAIVRRTGQAAAYWHDLGFFRG</sequence>
<name>A0ABV2QRB2_9MICO</name>
<gene>
    <name evidence="1" type="ORF">ABIE21_003139</name>
</gene>
<dbReference type="RefSeq" id="WP_354025779.1">
    <property type="nucleotide sequence ID" value="NZ_JBEPSJ010000004.1"/>
</dbReference>
<protein>
    <submittedName>
        <fullName evidence="1">Uncharacterized protein</fullName>
    </submittedName>
</protein>